<evidence type="ECO:0000256" key="2">
    <source>
        <dbReference type="ARBA" id="ARBA00022723"/>
    </source>
</evidence>
<evidence type="ECO:0000313" key="11">
    <source>
        <dbReference type="Proteomes" id="UP001321748"/>
    </source>
</evidence>
<keyword evidence="11" id="KW-1185">Reference proteome</keyword>
<dbReference type="PANTHER" id="PTHR34353">
    <property type="entry name" value="CRISPR-ASSOCIATED ENDONUCLEASE CAS1 1"/>
    <property type="match status" value="1"/>
</dbReference>
<evidence type="ECO:0000256" key="3">
    <source>
        <dbReference type="ARBA" id="ARBA00022759"/>
    </source>
</evidence>
<evidence type="ECO:0000256" key="8">
    <source>
        <dbReference type="ARBA" id="ARBA00023211"/>
    </source>
</evidence>
<keyword evidence="7" id="KW-0238">DNA-binding</keyword>
<accession>A0ABM8BEA4</accession>
<sequence length="142" mass="15988">MNALLSFVYVLLSGDCKAALQGVGLDPYVGFLHADRPGRASLSLDLVEELRPALADRFAISLVNTKAISPNQFEVRENGGVYLNDAGRKVVLAAWQKRRNEQITHPFLREKIPWGMVPYVQALLLARYIRGDIDAYPPFFWK</sequence>
<evidence type="ECO:0000256" key="5">
    <source>
        <dbReference type="ARBA" id="ARBA00022842"/>
    </source>
</evidence>
<evidence type="ECO:0008006" key="12">
    <source>
        <dbReference type="Google" id="ProtNLM"/>
    </source>
</evidence>
<proteinExistence type="predicted"/>
<name>A0ABM8BEA4_9BIFI</name>
<dbReference type="Proteomes" id="UP001321748">
    <property type="component" value="Chromosome"/>
</dbReference>
<dbReference type="Pfam" id="PF01867">
    <property type="entry name" value="Cas_Cas1"/>
    <property type="match status" value="1"/>
</dbReference>
<dbReference type="InterPro" id="IPR002729">
    <property type="entry name" value="CRISPR-assoc_Cas1"/>
</dbReference>
<reference evidence="10 11" key="1">
    <citation type="journal article" date="2023" name="Microbiol. Spectr.">
        <title>Symbiosis of Carpenter Bees with Uncharacterized Lactic Acid Bacteria Showing NAD Auxotrophy.</title>
        <authorList>
            <person name="Kawasaki S."/>
            <person name="Ozawa K."/>
            <person name="Mori T."/>
            <person name="Yamamoto A."/>
            <person name="Ito M."/>
            <person name="Ohkuma M."/>
            <person name="Sakamoto M."/>
            <person name="Matsutani M."/>
        </authorList>
    </citation>
    <scope>NUCLEOTIDE SEQUENCE [LARGE SCALE GENOMIC DNA]</scope>
    <source>
        <strain evidence="10 11">KimH</strain>
    </source>
</reference>
<comment type="subunit">
    <text evidence="9">Homodimer, forms a heterotetramer with a Cas2 homodimer.</text>
</comment>
<dbReference type="InterPro" id="IPR042206">
    <property type="entry name" value="CRISPR-assoc_Cas1_C"/>
</dbReference>
<keyword evidence="2" id="KW-0479">Metal-binding</keyword>
<keyword evidence="5" id="KW-0460">Magnesium</keyword>
<evidence type="ECO:0000256" key="1">
    <source>
        <dbReference type="ARBA" id="ARBA00022722"/>
    </source>
</evidence>
<evidence type="ECO:0000256" key="7">
    <source>
        <dbReference type="ARBA" id="ARBA00023125"/>
    </source>
</evidence>
<keyword evidence="3" id="KW-0255">Endonuclease</keyword>
<keyword evidence="1" id="KW-0540">Nuclease</keyword>
<keyword evidence="8" id="KW-0464">Manganese</keyword>
<gene>
    <name evidence="10" type="ORF">KIMH_13370</name>
</gene>
<dbReference type="InterPro" id="IPR050646">
    <property type="entry name" value="Cas1"/>
</dbReference>
<organism evidence="10 11">
    <name type="scientific">Bombiscardovia apis</name>
    <dbReference type="NCBI Taxonomy" id="2932182"/>
    <lineage>
        <taxon>Bacteria</taxon>
        <taxon>Bacillati</taxon>
        <taxon>Actinomycetota</taxon>
        <taxon>Actinomycetes</taxon>
        <taxon>Bifidobacteriales</taxon>
        <taxon>Bifidobacteriaceae</taxon>
        <taxon>Bombiscardovia</taxon>
    </lineage>
</organism>
<evidence type="ECO:0000256" key="4">
    <source>
        <dbReference type="ARBA" id="ARBA00022801"/>
    </source>
</evidence>
<protein>
    <recommendedName>
        <fullName evidence="12">CRISPR-associated endonuclease Cas1</fullName>
    </recommendedName>
</protein>
<dbReference type="EMBL" id="AP026800">
    <property type="protein sequence ID" value="BDR55226.1"/>
    <property type="molecule type" value="Genomic_DNA"/>
</dbReference>
<dbReference type="NCBIfam" id="TIGR00287">
    <property type="entry name" value="cas1"/>
    <property type="match status" value="1"/>
</dbReference>
<keyword evidence="6" id="KW-0051">Antiviral defense</keyword>
<evidence type="ECO:0000313" key="10">
    <source>
        <dbReference type="EMBL" id="BDR55226.1"/>
    </source>
</evidence>
<dbReference type="Gene3D" id="1.20.120.920">
    <property type="entry name" value="CRISPR-associated endonuclease Cas1, C-terminal domain"/>
    <property type="match status" value="1"/>
</dbReference>
<evidence type="ECO:0000256" key="6">
    <source>
        <dbReference type="ARBA" id="ARBA00023118"/>
    </source>
</evidence>
<keyword evidence="4" id="KW-0378">Hydrolase</keyword>
<dbReference type="PANTHER" id="PTHR34353:SF2">
    <property type="entry name" value="CRISPR-ASSOCIATED ENDONUCLEASE CAS1 1"/>
    <property type="match status" value="1"/>
</dbReference>
<evidence type="ECO:0000256" key="9">
    <source>
        <dbReference type="ARBA" id="ARBA00038592"/>
    </source>
</evidence>